<organism evidence="1 2">
    <name type="scientific">Sphingomicrobium sediminis</name>
    <dbReference type="NCBI Taxonomy" id="2950949"/>
    <lineage>
        <taxon>Bacteria</taxon>
        <taxon>Pseudomonadati</taxon>
        <taxon>Pseudomonadota</taxon>
        <taxon>Alphaproteobacteria</taxon>
        <taxon>Sphingomonadales</taxon>
        <taxon>Sphingomonadaceae</taxon>
        <taxon>Sphingomicrobium</taxon>
    </lineage>
</organism>
<dbReference type="Pfam" id="PF06041">
    <property type="entry name" value="DUF924"/>
    <property type="match status" value="1"/>
</dbReference>
<protein>
    <submittedName>
        <fullName evidence="1">DUF924 domain-containing protein</fullName>
    </submittedName>
</protein>
<sequence length="192" mass="22287">MASNAFSAEDSEIRALAQQVIDYWFDEVGEDRWWKKDAELDKKIKERWGDLRKSVIAAEGKVWREGPKRALAAIIMLDQFSRHINRGKAKAFEADRMARQLTRRAIAKGWDLRLPKDQRFFVYMPLMHSEELSDQEQSVALFDAMHEEGHDRFAHLHRQQIVDFGRFPGRNKALGRESTPEEVIMLEGGGAF</sequence>
<evidence type="ECO:0000313" key="1">
    <source>
        <dbReference type="EMBL" id="MCM8556908.1"/>
    </source>
</evidence>
<dbReference type="SUPFAM" id="SSF48452">
    <property type="entry name" value="TPR-like"/>
    <property type="match status" value="1"/>
</dbReference>
<accession>A0A9X2EFC7</accession>
<name>A0A9X2EFC7_9SPHN</name>
<comment type="caution">
    <text evidence="1">The sequence shown here is derived from an EMBL/GenBank/DDBJ whole genome shotgun (WGS) entry which is preliminary data.</text>
</comment>
<dbReference type="RefSeq" id="WP_252112514.1">
    <property type="nucleotide sequence ID" value="NZ_JAMSHT010000001.1"/>
</dbReference>
<dbReference type="Proteomes" id="UP001155128">
    <property type="component" value="Unassembled WGS sequence"/>
</dbReference>
<reference evidence="1" key="1">
    <citation type="submission" date="2022-06" db="EMBL/GenBank/DDBJ databases">
        <title>Sphingomicrobium sedimins sp. nov., a marine bacterium isolated from tidal flat.</title>
        <authorList>
            <person name="Kim C.-H."/>
            <person name="Yoo Y."/>
            <person name="Kim J.-J."/>
        </authorList>
    </citation>
    <scope>NUCLEOTIDE SEQUENCE</scope>
    <source>
        <strain evidence="1">GRR-S6-50</strain>
    </source>
</reference>
<dbReference type="AlphaFoldDB" id="A0A9X2EFC7"/>
<dbReference type="InterPro" id="IPR010323">
    <property type="entry name" value="DUF924"/>
</dbReference>
<dbReference type="EMBL" id="JAMSHT010000001">
    <property type="protein sequence ID" value="MCM8556908.1"/>
    <property type="molecule type" value="Genomic_DNA"/>
</dbReference>
<evidence type="ECO:0000313" key="2">
    <source>
        <dbReference type="Proteomes" id="UP001155128"/>
    </source>
</evidence>
<dbReference type="Gene3D" id="1.20.58.320">
    <property type="entry name" value="TPR-like"/>
    <property type="match status" value="1"/>
</dbReference>
<gene>
    <name evidence="1" type="ORF">NDO55_03640</name>
</gene>
<proteinExistence type="predicted"/>
<dbReference type="InterPro" id="IPR011990">
    <property type="entry name" value="TPR-like_helical_dom_sf"/>
</dbReference>
<keyword evidence="2" id="KW-1185">Reference proteome</keyword>
<dbReference type="Gene3D" id="1.25.40.10">
    <property type="entry name" value="Tetratricopeptide repeat domain"/>
    <property type="match status" value="1"/>
</dbReference>